<organism evidence="5">
    <name type="scientific">Thermohahella caldifontis</name>
    <dbReference type="NCBI Taxonomy" id="3142973"/>
    <lineage>
        <taxon>Bacteria</taxon>
        <taxon>Pseudomonadati</taxon>
        <taxon>Pseudomonadota</taxon>
        <taxon>Gammaproteobacteria</taxon>
        <taxon>Oceanospirillales</taxon>
        <taxon>Hahellaceae</taxon>
        <taxon>Thermohahella</taxon>
    </lineage>
</organism>
<dbReference type="PROSITE" id="PS50076">
    <property type="entry name" value="DNAJ_2"/>
    <property type="match status" value="1"/>
</dbReference>
<dbReference type="FunFam" id="2.60.260.20:FF:000008">
    <property type="entry name" value="Curved DNA-binding protein"/>
    <property type="match status" value="1"/>
</dbReference>
<evidence type="ECO:0000256" key="2">
    <source>
        <dbReference type="ARBA" id="ARBA00023125"/>
    </source>
</evidence>
<accession>A0AB39UU96</accession>
<evidence type="ECO:0000259" key="4">
    <source>
        <dbReference type="PROSITE" id="PS50076"/>
    </source>
</evidence>
<keyword evidence="1" id="KW-0963">Cytoplasm</keyword>
<dbReference type="InterPro" id="IPR002939">
    <property type="entry name" value="DnaJ_C"/>
</dbReference>
<dbReference type="Gene3D" id="1.10.287.110">
    <property type="entry name" value="DnaJ domain"/>
    <property type="match status" value="1"/>
</dbReference>
<dbReference type="EMBL" id="CP154858">
    <property type="protein sequence ID" value="XDT71684.1"/>
    <property type="molecule type" value="Genomic_DNA"/>
</dbReference>
<keyword evidence="3" id="KW-0143">Chaperone</keyword>
<evidence type="ECO:0000256" key="1">
    <source>
        <dbReference type="ARBA" id="ARBA00022490"/>
    </source>
</evidence>
<dbReference type="InterPro" id="IPR036869">
    <property type="entry name" value="J_dom_sf"/>
</dbReference>
<dbReference type="SUPFAM" id="SSF46565">
    <property type="entry name" value="Chaperone J-domain"/>
    <property type="match status" value="1"/>
</dbReference>
<dbReference type="Gene3D" id="2.60.260.20">
    <property type="entry name" value="Urease metallochaperone UreE, N-terminal domain"/>
    <property type="match status" value="2"/>
</dbReference>
<dbReference type="AlphaFoldDB" id="A0AB39UU96"/>
<evidence type="ECO:0000313" key="5">
    <source>
        <dbReference type="EMBL" id="XDT71684.1"/>
    </source>
</evidence>
<dbReference type="Pfam" id="PF00226">
    <property type="entry name" value="DnaJ"/>
    <property type="match status" value="1"/>
</dbReference>
<dbReference type="SUPFAM" id="SSF49493">
    <property type="entry name" value="HSP40/DnaJ peptide-binding domain"/>
    <property type="match status" value="2"/>
</dbReference>
<dbReference type="GO" id="GO:0005737">
    <property type="term" value="C:cytoplasm"/>
    <property type="evidence" value="ECO:0007669"/>
    <property type="project" value="TreeGrafter"/>
</dbReference>
<name>A0AB39UU96_9GAMM</name>
<keyword evidence="2" id="KW-0238">DNA-binding</keyword>
<dbReference type="PANTHER" id="PTHR43096:SF52">
    <property type="entry name" value="DNAJ HOMOLOG 1, MITOCHONDRIAL-RELATED"/>
    <property type="match status" value="1"/>
</dbReference>
<dbReference type="Pfam" id="PF01556">
    <property type="entry name" value="DnaJ_C"/>
    <property type="match status" value="1"/>
</dbReference>
<dbReference type="InterPro" id="IPR001623">
    <property type="entry name" value="DnaJ_domain"/>
</dbReference>
<dbReference type="CDD" id="cd06257">
    <property type="entry name" value="DnaJ"/>
    <property type="match status" value="1"/>
</dbReference>
<dbReference type="InterPro" id="IPR008971">
    <property type="entry name" value="HSP40/DnaJ_pept-bd"/>
</dbReference>
<dbReference type="PANTHER" id="PTHR43096">
    <property type="entry name" value="DNAJ HOMOLOG 1, MITOCHONDRIAL-RELATED"/>
    <property type="match status" value="1"/>
</dbReference>
<dbReference type="RefSeq" id="WP_369600709.1">
    <property type="nucleotide sequence ID" value="NZ_CP154858.1"/>
</dbReference>
<dbReference type="PROSITE" id="PS00636">
    <property type="entry name" value="DNAJ_1"/>
    <property type="match status" value="1"/>
</dbReference>
<evidence type="ECO:0000256" key="3">
    <source>
        <dbReference type="ARBA" id="ARBA00023186"/>
    </source>
</evidence>
<reference evidence="5" key="1">
    <citation type="submission" date="2024-05" db="EMBL/GenBank/DDBJ databases">
        <title>Genome sequencing of novel strain.</title>
        <authorList>
            <person name="Ganbat D."/>
            <person name="Ganbat S."/>
            <person name="Lee S.-J."/>
        </authorList>
    </citation>
    <scope>NUCLEOTIDE SEQUENCE</scope>
    <source>
        <strain evidence="5">SMD15-11</strain>
    </source>
</reference>
<dbReference type="GO" id="GO:0003677">
    <property type="term" value="F:DNA binding"/>
    <property type="evidence" value="ECO:0007669"/>
    <property type="project" value="UniProtKB-KW"/>
</dbReference>
<sequence length="325" mass="36003">MEFKDYYKILGVSEQASADEIKKAYRKLARKYHPDVSKEDNAEERFKEVNEAYEVLKDPEKRAEYDQLRKLGAFDANGQFRPPPNWESHAGFREGGFTGAGAQGGFSDFFEEIFGGGFGGFSGGARSGGRRQRTVRMRGEDIHHRIPLFLEEAYHGGERQIEFVVPEFTADGYVVHKPRRLKVKIPAGVHDGQRIRLKGQGAPGIGGGEPGDLFLEVELAPHPLYRVEGKDIHLDLPVAPWEAALGASVEVPTLSGKVRVRIPEGATAGQKLRLRGKGLPGKPAGDQFCHLKIVVPKSHSEEAKALYRKLAEAERHFDPRAELGV</sequence>
<dbReference type="InterPro" id="IPR018253">
    <property type="entry name" value="DnaJ_domain_CS"/>
</dbReference>
<protein>
    <submittedName>
        <fullName evidence="5">DnaJ C-terminal domain-containing protein</fullName>
    </submittedName>
</protein>
<dbReference type="SMART" id="SM00271">
    <property type="entry name" value="DnaJ"/>
    <property type="match status" value="1"/>
</dbReference>
<dbReference type="PRINTS" id="PR00625">
    <property type="entry name" value="JDOMAIN"/>
</dbReference>
<gene>
    <name evidence="5" type="ORF">AAIA72_12825</name>
</gene>
<dbReference type="GO" id="GO:0042026">
    <property type="term" value="P:protein refolding"/>
    <property type="evidence" value="ECO:0007669"/>
    <property type="project" value="TreeGrafter"/>
</dbReference>
<dbReference type="FunFam" id="2.60.260.20:FF:000013">
    <property type="entry name" value="DnaJ subfamily B member 11"/>
    <property type="match status" value="1"/>
</dbReference>
<feature type="domain" description="J" evidence="4">
    <location>
        <begin position="5"/>
        <end position="69"/>
    </location>
</feature>
<proteinExistence type="predicted"/>
<dbReference type="GO" id="GO:0051082">
    <property type="term" value="F:unfolded protein binding"/>
    <property type="evidence" value="ECO:0007669"/>
    <property type="project" value="InterPro"/>
</dbReference>
<dbReference type="KEGG" id="tcd:AAIA72_12825"/>
<dbReference type="CDD" id="cd10747">
    <property type="entry name" value="DnaJ_C"/>
    <property type="match status" value="1"/>
</dbReference>